<accession>A0ABT1ZRL0</accession>
<name>A0ABT1ZRL0_9BURK</name>
<gene>
    <name evidence="2" type="ORF">NX784_13175</name>
</gene>
<comment type="caution">
    <text evidence="2">The sequence shown here is derived from an EMBL/GenBank/DDBJ whole genome shotgun (WGS) entry which is preliminary data.</text>
</comment>
<evidence type="ECO:0000313" key="3">
    <source>
        <dbReference type="Proteomes" id="UP001204151"/>
    </source>
</evidence>
<sequence>MASLVNQLVVALRDKPSRCAYVIMALVVMVVLFTLADFLPAPYDFSH</sequence>
<reference evidence="2 3" key="1">
    <citation type="submission" date="2022-08" db="EMBL/GenBank/DDBJ databases">
        <title>Reclassification of Massilia species as members of the genera Telluria, Duganella, Pseudoduganella, Mokoshia gen. nov. and Zemynaea gen. nov. using orthogonal and non-orthogonal genome-based approaches.</title>
        <authorList>
            <person name="Bowman J.P."/>
        </authorList>
    </citation>
    <scope>NUCLEOTIDE SEQUENCE [LARGE SCALE GENOMIC DNA]</scope>
    <source>
        <strain evidence="2 3">JCM 31316</strain>
    </source>
</reference>
<proteinExistence type="predicted"/>
<feature type="transmembrane region" description="Helical" evidence="1">
    <location>
        <begin position="20"/>
        <end position="39"/>
    </location>
</feature>
<evidence type="ECO:0008006" key="4">
    <source>
        <dbReference type="Google" id="ProtNLM"/>
    </source>
</evidence>
<keyword evidence="1" id="KW-1133">Transmembrane helix</keyword>
<dbReference type="Proteomes" id="UP001204151">
    <property type="component" value="Unassembled WGS sequence"/>
</dbReference>
<dbReference type="RefSeq" id="WP_258817121.1">
    <property type="nucleotide sequence ID" value="NZ_JANUGW010000008.1"/>
</dbReference>
<keyword evidence="1" id="KW-0812">Transmembrane</keyword>
<keyword evidence="3" id="KW-1185">Reference proteome</keyword>
<organism evidence="2 3">
    <name type="scientific">Massilia pinisoli</name>
    <dbReference type="NCBI Taxonomy" id="1772194"/>
    <lineage>
        <taxon>Bacteria</taxon>
        <taxon>Pseudomonadati</taxon>
        <taxon>Pseudomonadota</taxon>
        <taxon>Betaproteobacteria</taxon>
        <taxon>Burkholderiales</taxon>
        <taxon>Oxalobacteraceae</taxon>
        <taxon>Telluria group</taxon>
        <taxon>Massilia</taxon>
    </lineage>
</organism>
<evidence type="ECO:0000256" key="1">
    <source>
        <dbReference type="SAM" id="Phobius"/>
    </source>
</evidence>
<dbReference type="EMBL" id="JANUGW010000008">
    <property type="protein sequence ID" value="MCS0582546.1"/>
    <property type="molecule type" value="Genomic_DNA"/>
</dbReference>
<evidence type="ECO:0000313" key="2">
    <source>
        <dbReference type="EMBL" id="MCS0582546.1"/>
    </source>
</evidence>
<protein>
    <recommendedName>
        <fullName evidence="4">ABC transporter permease</fullName>
    </recommendedName>
</protein>
<keyword evidence="1" id="KW-0472">Membrane</keyword>